<sequence length="500" mass="54296">MAPPEVKYTQLFINNEFVNSVNAKTFPTINPSTGEKICDIQEGDKTDVDAAVKAAKVAFKLGSPWRSMDASKRALYLLKLADLLVRDKEYIASLETLDNGLIIRGSRSNVDRAVGLLHYYAGWADKINGKTIPIDGNFFCYTRYEPKGVVAAITPWNAPIVVAVRKMATALACGNTFVHKPAEQTPLTALYMASLIKEAGFPPGVVNVVPGYGPTAGAALSEHMDVDVVTFTGSVEVGKLIQQASGRSNLKHVCLELGGKSPNVVFADADLDYAVETSHQALFAHSGQICVAGSRTFVQEDIYDEFVKKSVERAKKRVVGDPYSDKTESGPVIDEDQVTRILKLIKSGKEQGAKLHCGGSRSDCKGNFIESTVFSDVTDDMMIAREEIFGPVQQILKFKTMEEVIDRANNTTYGLAAAVITKDIDKALTLANSVRAGVVWVNTYSVLDPRAPFGGYKMSGMGREGGEESLLEFSEIKTVSNVSFNSLNLGYSPIIDELFS</sequence>
<dbReference type="InterPro" id="IPR015590">
    <property type="entry name" value="Aldehyde_DH_dom"/>
</dbReference>
<dbReference type="PANTHER" id="PTHR11699">
    <property type="entry name" value="ALDEHYDE DEHYDROGENASE-RELATED"/>
    <property type="match status" value="1"/>
</dbReference>
<dbReference type="RefSeq" id="XP_022100811.1">
    <property type="nucleotide sequence ID" value="XM_022245119.1"/>
</dbReference>
<evidence type="ECO:0000256" key="1">
    <source>
        <dbReference type="ARBA" id="ARBA00009986"/>
    </source>
</evidence>
<feature type="domain" description="Aldehyde dehydrogenase" evidence="5">
    <location>
        <begin position="18"/>
        <end position="479"/>
    </location>
</feature>
<dbReference type="FunFam" id="3.40.605.10:FF:000026">
    <property type="entry name" value="Aldehyde dehydrogenase, putative"/>
    <property type="match status" value="1"/>
</dbReference>
<dbReference type="InterPro" id="IPR016162">
    <property type="entry name" value="Ald_DH_N"/>
</dbReference>
<keyword evidence="6" id="KW-1185">Reference proteome</keyword>
<organism evidence="6 7">
    <name type="scientific">Acanthaster planci</name>
    <name type="common">Crown-of-thorns starfish</name>
    <dbReference type="NCBI Taxonomy" id="133434"/>
    <lineage>
        <taxon>Eukaryota</taxon>
        <taxon>Metazoa</taxon>
        <taxon>Echinodermata</taxon>
        <taxon>Eleutherozoa</taxon>
        <taxon>Asterozoa</taxon>
        <taxon>Asteroidea</taxon>
        <taxon>Valvatacea</taxon>
        <taxon>Valvatida</taxon>
        <taxon>Acanthasteridae</taxon>
        <taxon>Acanthaster</taxon>
    </lineage>
</organism>
<evidence type="ECO:0000313" key="6">
    <source>
        <dbReference type="Proteomes" id="UP000694845"/>
    </source>
</evidence>
<dbReference type="KEGG" id="aplc:110984697"/>
<dbReference type="Pfam" id="PF00171">
    <property type="entry name" value="Aldedh"/>
    <property type="match status" value="1"/>
</dbReference>
<dbReference type="OrthoDB" id="310895at2759"/>
<evidence type="ECO:0000256" key="2">
    <source>
        <dbReference type="ARBA" id="ARBA00023002"/>
    </source>
</evidence>
<comment type="similarity">
    <text evidence="1 4">Belongs to the aldehyde dehydrogenase family.</text>
</comment>
<dbReference type="FunFam" id="3.40.309.10:FF:000001">
    <property type="entry name" value="Mitochondrial aldehyde dehydrogenase 2"/>
    <property type="match status" value="1"/>
</dbReference>
<evidence type="ECO:0000256" key="3">
    <source>
        <dbReference type="PROSITE-ProRule" id="PRU10007"/>
    </source>
</evidence>
<dbReference type="SUPFAM" id="SSF53720">
    <property type="entry name" value="ALDH-like"/>
    <property type="match status" value="1"/>
</dbReference>
<dbReference type="GeneID" id="110984697"/>
<protein>
    <submittedName>
        <fullName evidence="7">Retinal dehydrogenase 1-like isoform X1</fullName>
    </submittedName>
</protein>
<reference evidence="7" key="1">
    <citation type="submission" date="2025-08" db="UniProtKB">
        <authorList>
            <consortium name="RefSeq"/>
        </authorList>
    </citation>
    <scope>IDENTIFICATION</scope>
</reference>
<dbReference type="Gene3D" id="3.40.309.10">
    <property type="entry name" value="Aldehyde Dehydrogenase, Chain A, domain 2"/>
    <property type="match status" value="1"/>
</dbReference>
<dbReference type="InterPro" id="IPR029510">
    <property type="entry name" value="Ald_DH_CS_GLU"/>
</dbReference>
<feature type="active site" evidence="3">
    <location>
        <position position="256"/>
    </location>
</feature>
<dbReference type="FunFam" id="3.40.605.10:FF:000050">
    <property type="entry name" value="Aldehyde dehydrogenase, mitochondrial"/>
    <property type="match status" value="1"/>
</dbReference>
<dbReference type="Proteomes" id="UP000694845">
    <property type="component" value="Unplaced"/>
</dbReference>
<accession>A0A8B7ZC81</accession>
<gene>
    <name evidence="7" type="primary">LOC110984697</name>
</gene>
<dbReference type="Gene3D" id="3.40.605.10">
    <property type="entry name" value="Aldehyde Dehydrogenase, Chain A, domain 1"/>
    <property type="match status" value="1"/>
</dbReference>
<dbReference type="InterPro" id="IPR016163">
    <property type="entry name" value="Ald_DH_C"/>
</dbReference>
<dbReference type="AlphaFoldDB" id="A0A8B7ZC81"/>
<dbReference type="PROSITE" id="PS00070">
    <property type="entry name" value="ALDEHYDE_DEHYDR_CYS"/>
    <property type="match status" value="1"/>
</dbReference>
<dbReference type="InterPro" id="IPR016160">
    <property type="entry name" value="Ald_DH_CS_CYS"/>
</dbReference>
<proteinExistence type="inferred from homology"/>
<keyword evidence="2 4" id="KW-0560">Oxidoreductase</keyword>
<name>A0A8B7ZC81_ACAPL</name>
<dbReference type="GO" id="GO:0016620">
    <property type="term" value="F:oxidoreductase activity, acting on the aldehyde or oxo group of donors, NAD or NADP as acceptor"/>
    <property type="evidence" value="ECO:0007669"/>
    <property type="project" value="InterPro"/>
</dbReference>
<evidence type="ECO:0000256" key="4">
    <source>
        <dbReference type="RuleBase" id="RU003345"/>
    </source>
</evidence>
<dbReference type="PROSITE" id="PS00687">
    <property type="entry name" value="ALDEHYDE_DEHYDR_GLU"/>
    <property type="match status" value="1"/>
</dbReference>
<dbReference type="InterPro" id="IPR016161">
    <property type="entry name" value="Ald_DH/histidinol_DH"/>
</dbReference>
<evidence type="ECO:0000313" key="7">
    <source>
        <dbReference type="RefSeq" id="XP_022100811.1"/>
    </source>
</evidence>
<evidence type="ECO:0000259" key="5">
    <source>
        <dbReference type="Pfam" id="PF00171"/>
    </source>
</evidence>